<keyword evidence="2" id="KW-1133">Transmembrane helix</keyword>
<keyword evidence="4" id="KW-1185">Reference proteome</keyword>
<feature type="compositionally biased region" description="Polar residues" evidence="1">
    <location>
        <begin position="116"/>
        <end position="137"/>
    </location>
</feature>
<feature type="transmembrane region" description="Helical" evidence="2">
    <location>
        <begin position="146"/>
        <end position="166"/>
    </location>
</feature>
<feature type="compositionally biased region" description="Pro residues" evidence="1">
    <location>
        <begin position="71"/>
        <end position="89"/>
    </location>
</feature>
<organism evidence="3 4">
    <name type="scientific">Cudoniella acicularis</name>
    <dbReference type="NCBI Taxonomy" id="354080"/>
    <lineage>
        <taxon>Eukaryota</taxon>
        <taxon>Fungi</taxon>
        <taxon>Dikarya</taxon>
        <taxon>Ascomycota</taxon>
        <taxon>Pezizomycotina</taxon>
        <taxon>Leotiomycetes</taxon>
        <taxon>Helotiales</taxon>
        <taxon>Tricladiaceae</taxon>
        <taxon>Cudoniella</taxon>
    </lineage>
</organism>
<dbReference type="Proteomes" id="UP000566819">
    <property type="component" value="Unassembled WGS sequence"/>
</dbReference>
<evidence type="ECO:0000256" key="2">
    <source>
        <dbReference type="SAM" id="Phobius"/>
    </source>
</evidence>
<dbReference type="EMBL" id="JAAMPI010000336">
    <property type="protein sequence ID" value="KAF4632560.1"/>
    <property type="molecule type" value="Genomic_DNA"/>
</dbReference>
<feature type="transmembrane region" description="Helical" evidence="2">
    <location>
        <begin position="215"/>
        <end position="236"/>
    </location>
</feature>
<gene>
    <name evidence="3" type="ORF">G7Y89_g5559</name>
</gene>
<evidence type="ECO:0008006" key="5">
    <source>
        <dbReference type="Google" id="ProtNLM"/>
    </source>
</evidence>
<feature type="transmembrane region" description="Helical" evidence="2">
    <location>
        <begin position="186"/>
        <end position="208"/>
    </location>
</feature>
<accession>A0A8H4RPF4</accession>
<dbReference type="AlphaFoldDB" id="A0A8H4RPF4"/>
<feature type="transmembrane region" description="Helical" evidence="2">
    <location>
        <begin position="286"/>
        <end position="309"/>
    </location>
</feature>
<reference evidence="3 4" key="1">
    <citation type="submission" date="2020-03" db="EMBL/GenBank/DDBJ databases">
        <title>Draft Genome Sequence of Cudoniella acicularis.</title>
        <authorList>
            <person name="Buettner E."/>
            <person name="Kellner H."/>
        </authorList>
    </citation>
    <scope>NUCLEOTIDE SEQUENCE [LARGE SCALE GENOMIC DNA]</scope>
    <source>
        <strain evidence="3 4">DSM 108380</strain>
    </source>
</reference>
<sequence length="325" mass="34587">MNPLGAVVINGVLYYPYSINPENPSFQVSQALQKEQQTSLSPVVSEPSQLPSAPVSPQATRSSLPATPKTLPTPQPTPKAVPRSIPQPKPQQTKVQPPQPVARRAPEPAKEAPSPLKTQLQPTAKPTLSRQPSTSALKMQGPNHGALGATFTVVRGMQIICLISIIGMTANFVSQMVQATQAPPQVIVGTLSVTCIAVLYVAITYILYFDGLLPFLVSCGFDTLLLIAVIVVATVVGKPLSYLDCPALPDSGTTYAFIDSVSENIDKVNYWVWAGASKTTCFEMKAIWGLSIALCVLFAFSAICSACLWKLTKAEAAAPPKDVEG</sequence>
<proteinExistence type="predicted"/>
<evidence type="ECO:0000313" key="4">
    <source>
        <dbReference type="Proteomes" id="UP000566819"/>
    </source>
</evidence>
<evidence type="ECO:0000313" key="3">
    <source>
        <dbReference type="EMBL" id="KAF4632560.1"/>
    </source>
</evidence>
<dbReference type="OrthoDB" id="5366688at2759"/>
<comment type="caution">
    <text evidence="3">The sequence shown here is derived from an EMBL/GenBank/DDBJ whole genome shotgun (WGS) entry which is preliminary data.</text>
</comment>
<feature type="region of interest" description="Disordered" evidence="1">
    <location>
        <begin position="29"/>
        <end position="141"/>
    </location>
</feature>
<evidence type="ECO:0000256" key="1">
    <source>
        <dbReference type="SAM" id="MobiDB-lite"/>
    </source>
</evidence>
<keyword evidence="2" id="KW-0812">Transmembrane</keyword>
<keyword evidence="2" id="KW-0472">Membrane</keyword>
<protein>
    <recommendedName>
        <fullName evidence="5">MARVEL domain-containing protein</fullName>
    </recommendedName>
</protein>
<feature type="compositionally biased region" description="Polar residues" evidence="1">
    <location>
        <begin position="29"/>
        <end position="63"/>
    </location>
</feature>
<name>A0A8H4RPF4_9HELO</name>